<evidence type="ECO:0000313" key="3">
    <source>
        <dbReference type="Proteomes" id="UP000800094"/>
    </source>
</evidence>
<gene>
    <name evidence="2" type="ORF">BU26DRAFT_517434</name>
</gene>
<reference evidence="2" key="1">
    <citation type="journal article" date="2020" name="Stud. Mycol.">
        <title>101 Dothideomycetes genomes: a test case for predicting lifestyles and emergence of pathogens.</title>
        <authorList>
            <person name="Haridas S."/>
            <person name="Albert R."/>
            <person name="Binder M."/>
            <person name="Bloem J."/>
            <person name="Labutti K."/>
            <person name="Salamov A."/>
            <person name="Andreopoulos B."/>
            <person name="Baker S."/>
            <person name="Barry K."/>
            <person name="Bills G."/>
            <person name="Bluhm B."/>
            <person name="Cannon C."/>
            <person name="Castanera R."/>
            <person name="Culley D."/>
            <person name="Daum C."/>
            <person name="Ezra D."/>
            <person name="Gonzalez J."/>
            <person name="Henrissat B."/>
            <person name="Kuo A."/>
            <person name="Liang C."/>
            <person name="Lipzen A."/>
            <person name="Lutzoni F."/>
            <person name="Magnuson J."/>
            <person name="Mondo S."/>
            <person name="Nolan M."/>
            <person name="Ohm R."/>
            <person name="Pangilinan J."/>
            <person name="Park H.-J."/>
            <person name="Ramirez L."/>
            <person name="Alfaro M."/>
            <person name="Sun H."/>
            <person name="Tritt A."/>
            <person name="Yoshinaga Y."/>
            <person name="Zwiers L.-H."/>
            <person name="Turgeon B."/>
            <person name="Goodwin S."/>
            <person name="Spatafora J."/>
            <person name="Crous P."/>
            <person name="Grigoriev I."/>
        </authorList>
    </citation>
    <scope>NUCLEOTIDE SEQUENCE</scope>
    <source>
        <strain evidence="2">CBS 122368</strain>
    </source>
</reference>
<organism evidence="2 3">
    <name type="scientific">Trematosphaeria pertusa</name>
    <dbReference type="NCBI Taxonomy" id="390896"/>
    <lineage>
        <taxon>Eukaryota</taxon>
        <taxon>Fungi</taxon>
        <taxon>Dikarya</taxon>
        <taxon>Ascomycota</taxon>
        <taxon>Pezizomycotina</taxon>
        <taxon>Dothideomycetes</taxon>
        <taxon>Pleosporomycetidae</taxon>
        <taxon>Pleosporales</taxon>
        <taxon>Massarineae</taxon>
        <taxon>Trematosphaeriaceae</taxon>
        <taxon>Trematosphaeria</taxon>
    </lineage>
</organism>
<evidence type="ECO:0000256" key="1">
    <source>
        <dbReference type="SAM" id="Phobius"/>
    </source>
</evidence>
<evidence type="ECO:0000313" key="2">
    <source>
        <dbReference type="EMBL" id="KAF2250608.1"/>
    </source>
</evidence>
<keyword evidence="1" id="KW-1133">Transmembrane helix</keyword>
<accession>A0A6A6IKK0</accession>
<dbReference type="GeneID" id="54581907"/>
<dbReference type="AlphaFoldDB" id="A0A6A6IKK0"/>
<protein>
    <submittedName>
        <fullName evidence="2">Uncharacterized protein</fullName>
    </submittedName>
</protein>
<name>A0A6A6IKK0_9PLEO</name>
<dbReference type="EMBL" id="ML987193">
    <property type="protein sequence ID" value="KAF2250608.1"/>
    <property type="molecule type" value="Genomic_DNA"/>
</dbReference>
<keyword evidence="3" id="KW-1185">Reference proteome</keyword>
<proteinExistence type="predicted"/>
<dbReference type="RefSeq" id="XP_033685612.1">
    <property type="nucleotide sequence ID" value="XM_033828577.1"/>
</dbReference>
<dbReference type="Proteomes" id="UP000800094">
    <property type="component" value="Unassembled WGS sequence"/>
</dbReference>
<keyword evidence="1" id="KW-0472">Membrane</keyword>
<keyword evidence="1" id="KW-0812">Transmembrane</keyword>
<sequence length="62" mass="6392">MATPSPIATPLASSDASDSAHSEIIFGVIGSLIGLAGLVLTAITLRFMYLQRKRHGSPAGEP</sequence>
<feature type="transmembrane region" description="Helical" evidence="1">
    <location>
        <begin position="24"/>
        <end position="45"/>
    </location>
</feature>